<accession>A0A1I2D4P6</accession>
<evidence type="ECO:0000313" key="1">
    <source>
        <dbReference type="EMBL" id="SFE74950.1"/>
    </source>
</evidence>
<dbReference type="Proteomes" id="UP000183410">
    <property type="component" value="Unassembled WGS sequence"/>
</dbReference>
<evidence type="ECO:0000313" key="2">
    <source>
        <dbReference type="Proteomes" id="UP000183410"/>
    </source>
</evidence>
<name>A0A1I2D4P6_9BACL</name>
<proteinExistence type="predicted"/>
<organism evidence="1 2">
    <name type="scientific">Paenibacillus algorifonticola</name>
    <dbReference type="NCBI Taxonomy" id="684063"/>
    <lineage>
        <taxon>Bacteria</taxon>
        <taxon>Bacillati</taxon>
        <taxon>Bacillota</taxon>
        <taxon>Bacilli</taxon>
        <taxon>Bacillales</taxon>
        <taxon>Paenibacillaceae</taxon>
        <taxon>Paenibacillus</taxon>
    </lineage>
</organism>
<protein>
    <submittedName>
        <fullName evidence="1">Uncharacterized protein</fullName>
    </submittedName>
</protein>
<sequence>MSTQLFIRFLLLFHRTHQQFIFRSNNQFDFCALLQIEPFKKLIRNADSAAVSPFAKRYIGKAA</sequence>
<dbReference type="AlphaFoldDB" id="A0A1I2D4P6"/>
<reference evidence="2" key="1">
    <citation type="submission" date="2016-10" db="EMBL/GenBank/DDBJ databases">
        <authorList>
            <person name="Varghese N."/>
            <person name="Submissions S."/>
        </authorList>
    </citation>
    <scope>NUCLEOTIDE SEQUENCE [LARGE SCALE GENOMIC DNA]</scope>
    <source>
        <strain evidence="2">CGMCC 1.10223</strain>
    </source>
</reference>
<gene>
    <name evidence="1" type="ORF">SAMN04487969_10679</name>
</gene>
<dbReference type="EMBL" id="FONN01000006">
    <property type="protein sequence ID" value="SFE74950.1"/>
    <property type="molecule type" value="Genomic_DNA"/>
</dbReference>
<keyword evidence="2" id="KW-1185">Reference proteome</keyword>